<evidence type="ECO:0000256" key="1">
    <source>
        <dbReference type="SAM" id="SignalP"/>
    </source>
</evidence>
<name>A0ABT3C512_9MYCO</name>
<feature type="chain" id="PRO_5046703532" evidence="1">
    <location>
        <begin position="30"/>
        <end position="118"/>
    </location>
</feature>
<dbReference type="Proteomes" id="UP001526201">
    <property type="component" value="Unassembled WGS sequence"/>
</dbReference>
<comment type="caution">
    <text evidence="3">The sequence shown here is derived from an EMBL/GenBank/DDBJ whole genome shotgun (WGS) entry which is preliminary data.</text>
</comment>
<evidence type="ECO:0000313" key="3">
    <source>
        <dbReference type="EMBL" id="MCV7224559.1"/>
    </source>
</evidence>
<evidence type="ECO:0000259" key="2">
    <source>
        <dbReference type="Pfam" id="PF05305"/>
    </source>
</evidence>
<keyword evidence="1" id="KW-0732">Signal</keyword>
<feature type="signal peptide" evidence="1">
    <location>
        <begin position="1"/>
        <end position="29"/>
    </location>
</feature>
<dbReference type="RefSeq" id="WP_264065284.1">
    <property type="nucleotide sequence ID" value="NZ_JACKTY010000004.1"/>
</dbReference>
<feature type="domain" description="DUF732" evidence="2">
    <location>
        <begin position="34"/>
        <end position="101"/>
    </location>
</feature>
<keyword evidence="4" id="KW-1185">Reference proteome</keyword>
<reference evidence="3 4" key="1">
    <citation type="journal article" date="2022" name="BMC Genomics">
        <title>Comparative genome analysis of mycobacteria focusing on tRNA and non-coding RNA.</title>
        <authorList>
            <person name="Behra P.R.K."/>
            <person name="Pettersson B.M.F."/>
            <person name="Ramesh M."/>
            <person name="Das S."/>
            <person name="Dasgupta S."/>
            <person name="Kirsebom L.A."/>
        </authorList>
    </citation>
    <scope>NUCLEOTIDE SEQUENCE [LARGE SCALE GENOMIC DNA]</scope>
    <source>
        <strain evidence="3 4">DSM 44078</strain>
    </source>
</reference>
<proteinExistence type="predicted"/>
<evidence type="ECO:0000313" key="4">
    <source>
        <dbReference type="Proteomes" id="UP001526201"/>
    </source>
</evidence>
<gene>
    <name evidence="3" type="ORF">H7J73_00665</name>
</gene>
<dbReference type="Pfam" id="PF05305">
    <property type="entry name" value="DUF732"/>
    <property type="match status" value="1"/>
</dbReference>
<dbReference type="InterPro" id="IPR007969">
    <property type="entry name" value="DUF732"/>
</dbReference>
<dbReference type="EMBL" id="JACKTY010000004">
    <property type="protein sequence ID" value="MCV7224559.1"/>
    <property type="molecule type" value="Genomic_DNA"/>
</dbReference>
<sequence length="118" mass="12476">MKVRTLAAAVLTATAATLASVTLAPAAQADQLGYLINVTVRPVYHFANADAALGYGYSMCDRLAAGEGYPALAQSIRTDFDTNDEFSVSYLLSQATQELCPAQIWALRQTAGGYRAPA</sequence>
<organism evidence="3 4">
    <name type="scientific">Mycolicibacterium komossense</name>
    <dbReference type="NCBI Taxonomy" id="1779"/>
    <lineage>
        <taxon>Bacteria</taxon>
        <taxon>Bacillati</taxon>
        <taxon>Actinomycetota</taxon>
        <taxon>Actinomycetes</taxon>
        <taxon>Mycobacteriales</taxon>
        <taxon>Mycobacteriaceae</taxon>
        <taxon>Mycolicibacterium</taxon>
    </lineage>
</organism>
<accession>A0ABT3C512</accession>
<protein>
    <submittedName>
        <fullName evidence="3">DUF732 domain-containing protein</fullName>
    </submittedName>
</protein>